<dbReference type="RefSeq" id="WP_274323930.1">
    <property type="nucleotide sequence ID" value="NZ_CP118158.1"/>
</dbReference>
<comment type="caution">
    <text evidence="2">The sequence shown here is derived from an EMBL/GenBank/DDBJ whole genome shotgun (WGS) entry which is preliminary data.</text>
</comment>
<protein>
    <recommendedName>
        <fullName evidence="1">DUF7344 domain-containing protein</fullName>
    </recommendedName>
</protein>
<reference evidence="2 3" key="1">
    <citation type="journal article" date="2019" name="Int. J. Syst. Evol. Microbiol.">
        <title>The Global Catalogue of Microorganisms (GCM) 10K type strain sequencing project: providing services to taxonomists for standard genome sequencing and annotation.</title>
        <authorList>
            <consortium name="The Broad Institute Genomics Platform"/>
            <consortium name="The Broad Institute Genome Sequencing Center for Infectious Disease"/>
            <person name="Wu L."/>
            <person name="Ma J."/>
        </authorList>
    </citation>
    <scope>NUCLEOTIDE SEQUENCE [LARGE SCALE GENOMIC DNA]</scope>
    <source>
        <strain evidence="2 3">XZYJT29</strain>
    </source>
</reference>
<dbReference type="Gene3D" id="1.10.10.10">
    <property type="entry name" value="Winged helix-like DNA-binding domain superfamily/Winged helix DNA-binding domain"/>
    <property type="match status" value="1"/>
</dbReference>
<dbReference type="AlphaFoldDB" id="A0ABD5XXR4"/>
<gene>
    <name evidence="2" type="ORF">ACFQMA_00425</name>
</gene>
<keyword evidence="3" id="KW-1185">Reference proteome</keyword>
<evidence type="ECO:0000313" key="2">
    <source>
        <dbReference type="EMBL" id="MFC7138298.1"/>
    </source>
</evidence>
<dbReference type="InterPro" id="IPR036388">
    <property type="entry name" value="WH-like_DNA-bd_sf"/>
</dbReference>
<dbReference type="Pfam" id="PF24035">
    <property type="entry name" value="DUF7344"/>
    <property type="match status" value="1"/>
</dbReference>
<dbReference type="Proteomes" id="UP001596432">
    <property type="component" value="Unassembled WGS sequence"/>
</dbReference>
<accession>A0ABD5XXR4</accession>
<organism evidence="2 3">
    <name type="scientific">Halosimplex aquaticum</name>
    <dbReference type="NCBI Taxonomy" id="3026162"/>
    <lineage>
        <taxon>Archaea</taxon>
        <taxon>Methanobacteriati</taxon>
        <taxon>Methanobacteriota</taxon>
        <taxon>Stenosarchaea group</taxon>
        <taxon>Halobacteria</taxon>
        <taxon>Halobacteriales</taxon>
        <taxon>Haloarculaceae</taxon>
        <taxon>Halosimplex</taxon>
    </lineage>
</organism>
<dbReference type="EMBL" id="JBHTAS010000001">
    <property type="protein sequence ID" value="MFC7138298.1"/>
    <property type="molecule type" value="Genomic_DNA"/>
</dbReference>
<dbReference type="InterPro" id="IPR055768">
    <property type="entry name" value="DUF7344"/>
</dbReference>
<evidence type="ECO:0000259" key="1">
    <source>
        <dbReference type="Pfam" id="PF24035"/>
    </source>
</evidence>
<dbReference type="GeneID" id="78818535"/>
<name>A0ABD5XXR4_9EURY</name>
<evidence type="ECO:0000313" key="3">
    <source>
        <dbReference type="Proteomes" id="UP001596432"/>
    </source>
</evidence>
<feature type="domain" description="DUF7344" evidence="1">
    <location>
        <begin position="20"/>
        <end position="97"/>
    </location>
</feature>
<sequence length="114" mass="12469">MTYEINSPPSDGQSIDAICELLADDRRRFAVSALAEREPPVALVDLARDVAARKAETDVRDVPADRVEEVAASLHHHHLPKLDDYGGIAYDAETKAVDVAEIESLSRHVPAAER</sequence>
<proteinExistence type="predicted"/>